<comment type="caution">
    <text evidence="2">The sequence shown here is derived from an EMBL/GenBank/DDBJ whole genome shotgun (WGS) entry which is preliminary data.</text>
</comment>
<proteinExistence type="predicted"/>
<dbReference type="EMBL" id="RPDH01000001">
    <property type="protein sequence ID" value="RPE13205.1"/>
    <property type="molecule type" value="Genomic_DNA"/>
</dbReference>
<dbReference type="RefSeq" id="WP_123845724.1">
    <property type="nucleotide sequence ID" value="NZ_RPDH01000001.1"/>
</dbReference>
<keyword evidence="1" id="KW-0732">Signal</keyword>
<dbReference type="Proteomes" id="UP000278351">
    <property type="component" value="Unassembled WGS sequence"/>
</dbReference>
<evidence type="ECO:0008006" key="4">
    <source>
        <dbReference type="Google" id="ProtNLM"/>
    </source>
</evidence>
<keyword evidence="3" id="KW-1185">Reference proteome</keyword>
<dbReference type="OrthoDB" id="710582at2"/>
<protein>
    <recommendedName>
        <fullName evidence="4">SprT-like domain-containing protein</fullName>
    </recommendedName>
</protein>
<reference evidence="2 3" key="1">
    <citation type="submission" date="2018-11" db="EMBL/GenBank/DDBJ databases">
        <title>Chitinophaga lutea sp.nov., isolate from arsenic contaminated soil.</title>
        <authorList>
            <person name="Zong Y."/>
        </authorList>
    </citation>
    <scope>NUCLEOTIDE SEQUENCE [LARGE SCALE GENOMIC DNA]</scope>
    <source>
        <strain evidence="2 3">ZY74</strain>
    </source>
</reference>
<gene>
    <name evidence="2" type="ORF">EGT74_06650</name>
</gene>
<dbReference type="AlphaFoldDB" id="A0A3N4Q0S8"/>
<organism evidence="2 3">
    <name type="scientific">Chitinophaga lutea</name>
    <dbReference type="NCBI Taxonomy" id="2488634"/>
    <lineage>
        <taxon>Bacteria</taxon>
        <taxon>Pseudomonadati</taxon>
        <taxon>Bacteroidota</taxon>
        <taxon>Chitinophagia</taxon>
        <taxon>Chitinophagales</taxon>
        <taxon>Chitinophagaceae</taxon>
        <taxon>Chitinophaga</taxon>
    </lineage>
</organism>
<name>A0A3N4Q0S8_9BACT</name>
<feature type="signal peptide" evidence="1">
    <location>
        <begin position="1"/>
        <end position="26"/>
    </location>
</feature>
<evidence type="ECO:0000256" key="1">
    <source>
        <dbReference type="SAM" id="SignalP"/>
    </source>
</evidence>
<evidence type="ECO:0000313" key="3">
    <source>
        <dbReference type="Proteomes" id="UP000278351"/>
    </source>
</evidence>
<dbReference type="PROSITE" id="PS51257">
    <property type="entry name" value="PROKAR_LIPOPROTEIN"/>
    <property type="match status" value="1"/>
</dbReference>
<sequence length="494" mass="56189">MKKCLSLTLIAVTAGLLFYGCSKNNATEKPTPQEQQGDFSLDNAKSYFEDYIKSVDNASIIGNAPTKYHNIPDWQNAKLEKGDNNILFWKVPLNSKKITLRRLTEFRNGQKPKDIFLPSPWLLIYQDSTRTMQMLVMQAVPAKSTFEPSGFDGEVKMFTWTGDYQVGFIYENGEKCKQITPANTTRKRKFDPNARYEYTCKEYLECEYQSQCSGMTSDGFHVFVAFATVRDEYSCFSPSEDPHLSAFSANPSVSWSCGVWEQTNTTTTVICEDVWIDDIPDNDPEPEPYIPDPTLPEGYGVETVDVKLKNPCHKETAIDMMNYRMMSDIVEKAQRIFGVSRKVNLTFQDKEQFAIDYPSTTWQNSWNGATGTKHVGDKMNVTIYLNSPKFADASKEALMQVFLHELVHAILADEGDYTETYEHQLMAKNYYEEMNAFMMDMFGMSKSDAELLNLTGLGNTILGATLLQAFPERYEAARLLFIEYRTGAKGTKCD</sequence>
<feature type="chain" id="PRO_5018220968" description="SprT-like domain-containing protein" evidence="1">
    <location>
        <begin position="27"/>
        <end position="494"/>
    </location>
</feature>
<accession>A0A3N4Q0S8</accession>
<evidence type="ECO:0000313" key="2">
    <source>
        <dbReference type="EMBL" id="RPE13205.1"/>
    </source>
</evidence>